<evidence type="ECO:0000313" key="4">
    <source>
        <dbReference type="EMBL" id="TFV99105.1"/>
    </source>
</evidence>
<organism evidence="4 5">
    <name type="scientific">Orlajensenia leifsoniae</name>
    <dbReference type="NCBI Taxonomy" id="2561933"/>
    <lineage>
        <taxon>Bacteria</taxon>
        <taxon>Bacillati</taxon>
        <taxon>Actinomycetota</taxon>
        <taxon>Actinomycetes</taxon>
        <taxon>Micrococcales</taxon>
        <taxon>Microbacteriaceae</taxon>
        <taxon>Orlajensenia</taxon>
    </lineage>
</organism>
<feature type="transmembrane region" description="Helical" evidence="2">
    <location>
        <begin position="113"/>
        <end position="135"/>
    </location>
</feature>
<reference evidence="4 5" key="1">
    <citation type="journal article" date="2018" name="J. Microbiol.">
        <title>Leifsonia flava sp. nov., a novel actinobacterium isolated from the rhizosphere of Aquilegia viridiflora.</title>
        <authorList>
            <person name="Cai Y."/>
            <person name="Tao W.Z."/>
            <person name="Ma Y.J."/>
            <person name="Cheng J."/>
            <person name="Zhang M.Y."/>
            <person name="Zhang Y.X."/>
        </authorList>
    </citation>
    <scope>NUCLEOTIDE SEQUENCE [LARGE SCALE GENOMIC DNA]</scope>
    <source>
        <strain evidence="4 5">SYP-B2174</strain>
    </source>
</reference>
<gene>
    <name evidence="4" type="ORF">E4M00_06305</name>
</gene>
<protein>
    <submittedName>
        <fullName evidence="4">DUF4328 domain-containing protein</fullName>
    </submittedName>
</protein>
<feature type="transmembrane region" description="Helical" evidence="2">
    <location>
        <begin position="188"/>
        <end position="207"/>
    </location>
</feature>
<feature type="domain" description="DUF4328" evidence="3">
    <location>
        <begin position="110"/>
        <end position="247"/>
    </location>
</feature>
<comment type="caution">
    <text evidence="4">The sequence shown here is derived from an EMBL/GenBank/DDBJ whole genome shotgun (WGS) entry which is preliminary data.</text>
</comment>
<keyword evidence="2" id="KW-0812">Transmembrane</keyword>
<evidence type="ECO:0000256" key="1">
    <source>
        <dbReference type="SAM" id="MobiDB-lite"/>
    </source>
</evidence>
<evidence type="ECO:0000256" key="2">
    <source>
        <dbReference type="SAM" id="Phobius"/>
    </source>
</evidence>
<dbReference type="Proteomes" id="UP000298127">
    <property type="component" value="Unassembled WGS sequence"/>
</dbReference>
<name>A0A4Y9R6M6_9MICO</name>
<dbReference type="InterPro" id="IPR025565">
    <property type="entry name" value="DUF4328"/>
</dbReference>
<proteinExistence type="predicted"/>
<feature type="region of interest" description="Disordered" evidence="1">
    <location>
        <begin position="1"/>
        <end position="26"/>
    </location>
</feature>
<dbReference type="EMBL" id="SPQZ01000002">
    <property type="protein sequence ID" value="TFV99105.1"/>
    <property type="molecule type" value="Genomic_DNA"/>
</dbReference>
<dbReference type="Pfam" id="PF14219">
    <property type="entry name" value="DUF4328"/>
    <property type="match status" value="1"/>
</dbReference>
<sequence length="263" mass="29072">MCRRRSLRESTPMTHTPTPPPLPLGWHPAPDGSSAMWWWDGARWIQPQNEPSPAPTSAVAIARLAIATQVLLVISAVTSVVTIGIETFGINAASRYLGGDESAIRMIDSYDQLSSVFGILSSLSLLATGVLWMIWQYRVAKQFIGLTRRSPGWHVGSWILPVVNLWFPYQNIADLWRAVGRTRPSWQIVWWLLWVLSNTVSTQASRLTLNAQDLEQFQLAMSMSIVAETLLLAAAPLAWLTVRGITQGILHRSSAPVVLAPAV</sequence>
<feature type="transmembrane region" description="Helical" evidence="2">
    <location>
        <begin position="219"/>
        <end position="242"/>
    </location>
</feature>
<accession>A0A4Y9R6M6</accession>
<evidence type="ECO:0000313" key="5">
    <source>
        <dbReference type="Proteomes" id="UP000298127"/>
    </source>
</evidence>
<evidence type="ECO:0000259" key="3">
    <source>
        <dbReference type="Pfam" id="PF14219"/>
    </source>
</evidence>
<keyword evidence="2" id="KW-0472">Membrane</keyword>
<keyword evidence="2" id="KW-1133">Transmembrane helix</keyword>
<dbReference type="AlphaFoldDB" id="A0A4Y9R6M6"/>
<keyword evidence="5" id="KW-1185">Reference proteome</keyword>